<dbReference type="Proteomes" id="UP000254507">
    <property type="component" value="Unassembled WGS sequence"/>
</dbReference>
<proteinExistence type="predicted"/>
<keyword evidence="1" id="KW-0732">Signal</keyword>
<dbReference type="SUPFAM" id="SSF101967">
    <property type="entry name" value="Adhesin YadA, collagen-binding domain"/>
    <property type="match status" value="1"/>
</dbReference>
<gene>
    <name evidence="3" type="ORF">CFY87_05045</name>
    <name evidence="4" type="ORF">NCTC10851_02364</name>
</gene>
<feature type="chain" id="PRO_5044571899" evidence="1">
    <location>
        <begin position="25"/>
        <end position="279"/>
    </location>
</feature>
<dbReference type="EMBL" id="NLFK01000004">
    <property type="protein sequence ID" value="OZN25081.1"/>
    <property type="molecule type" value="Genomic_DNA"/>
</dbReference>
<dbReference type="Pfam" id="PF05658">
    <property type="entry name" value="YadA_head"/>
    <property type="match status" value="1"/>
</dbReference>
<dbReference type="GO" id="GO:0019867">
    <property type="term" value="C:outer membrane"/>
    <property type="evidence" value="ECO:0007669"/>
    <property type="project" value="InterPro"/>
</dbReference>
<sequence length="279" mass="31200">MEYNRIVKAMLVAGFALNVNIALAAEALKIKTEDFTTSQRSNRTDLYDKTKIANEDKFGEAKDESIFLADEENKAGSNAKTQIQYNYNTAVGSRAVAGGTGNTAIGFATIAGSNSQNDNSQATAIGYRSFAQGKESTAVGNDAVAWGHGAISIGSDNIPSGKYNRPLSFDTWLLFRHDRENFNYTTDYLVIKYDNDMDKNIGERNKKIQDYFKTRRNADEFKDEYQEYLKDWDKQQNKVINGSANTDGKDPTRTHTWRGGKGRLLWARVPLLLMTSPLQ</sequence>
<evidence type="ECO:0000313" key="6">
    <source>
        <dbReference type="Proteomes" id="UP000254507"/>
    </source>
</evidence>
<organism evidence="4 6">
    <name type="scientific">Actinobacillus seminis</name>
    <dbReference type="NCBI Taxonomy" id="722"/>
    <lineage>
        <taxon>Bacteria</taxon>
        <taxon>Pseudomonadati</taxon>
        <taxon>Pseudomonadota</taxon>
        <taxon>Gammaproteobacteria</taxon>
        <taxon>Pasteurellales</taxon>
        <taxon>Pasteurellaceae</taxon>
        <taxon>Actinobacillus</taxon>
    </lineage>
</organism>
<evidence type="ECO:0000256" key="1">
    <source>
        <dbReference type="SAM" id="SignalP"/>
    </source>
</evidence>
<reference evidence="3 5" key="1">
    <citation type="submission" date="2017-07" db="EMBL/GenBank/DDBJ databases">
        <title>Virulence factors identified in Actinobacillus seminis.</title>
        <authorList>
            <person name="Negrete-Abascal E."/>
            <person name="Vaca-Pacheco S."/>
            <person name="Montes-Garcia F."/>
            <person name="Leyto-Gil A.M."/>
            <person name="Fragoso-Garcia E."/>
            <person name="Carvente-Garcia R."/>
            <person name="Perez-Agueros S."/>
            <person name="Castelan-Sanchez H.G."/>
            <person name="Garcia-Molina A."/>
            <person name="Villamar T.E."/>
            <person name="Vazquez-Cruz C."/>
        </authorList>
    </citation>
    <scope>NUCLEOTIDE SEQUENCE [LARGE SCALE GENOMIC DNA]</scope>
    <source>
        <strain evidence="3 5">ATCC 15768</strain>
    </source>
</reference>
<dbReference type="InterPro" id="IPR011049">
    <property type="entry name" value="Serralysin-like_metalloprot_C"/>
</dbReference>
<feature type="domain" description="Trimeric autotransporter adhesin YadA-like head" evidence="2">
    <location>
        <begin position="131"/>
        <end position="156"/>
    </location>
</feature>
<dbReference type="InterPro" id="IPR008640">
    <property type="entry name" value="Adhesin_Head_dom"/>
</dbReference>
<dbReference type="CDD" id="cd12820">
    <property type="entry name" value="LbR_YadA-like"/>
    <property type="match status" value="1"/>
</dbReference>
<evidence type="ECO:0000313" key="3">
    <source>
        <dbReference type="EMBL" id="OZN25081.1"/>
    </source>
</evidence>
<dbReference type="InParanoid" id="A0A263HDB6"/>
<dbReference type="Gene3D" id="2.150.10.10">
    <property type="entry name" value="Serralysin-like metalloprotease, C-terminal"/>
    <property type="match status" value="1"/>
</dbReference>
<name>A0A263HDB6_9PAST</name>
<dbReference type="Proteomes" id="UP000215738">
    <property type="component" value="Unassembled WGS sequence"/>
</dbReference>
<evidence type="ECO:0000313" key="5">
    <source>
        <dbReference type="Proteomes" id="UP000215738"/>
    </source>
</evidence>
<evidence type="ECO:0000259" key="2">
    <source>
        <dbReference type="Pfam" id="PF05658"/>
    </source>
</evidence>
<accession>A0A263HDB6</accession>
<evidence type="ECO:0000313" key="4">
    <source>
        <dbReference type="EMBL" id="SUU38934.1"/>
    </source>
</evidence>
<dbReference type="AlphaFoldDB" id="A0A263HDB6"/>
<protein>
    <submittedName>
        <fullName evidence="4">Hep_Hag</fullName>
    </submittedName>
</protein>
<keyword evidence="5" id="KW-1185">Reference proteome</keyword>
<reference evidence="4 6" key="2">
    <citation type="submission" date="2018-06" db="EMBL/GenBank/DDBJ databases">
        <authorList>
            <consortium name="Pathogen Informatics"/>
            <person name="Doyle S."/>
        </authorList>
    </citation>
    <scope>NUCLEOTIDE SEQUENCE [LARGE SCALE GENOMIC DNA]</scope>
    <source>
        <strain evidence="4 6">NCTC10851</strain>
    </source>
</reference>
<dbReference type="RefSeq" id="WP_094946168.1">
    <property type="nucleotide sequence ID" value="NZ_NLFK01000004.1"/>
</dbReference>
<feature type="signal peptide" evidence="1">
    <location>
        <begin position="1"/>
        <end position="24"/>
    </location>
</feature>
<dbReference type="EMBL" id="UFSB01000001">
    <property type="protein sequence ID" value="SUU38934.1"/>
    <property type="molecule type" value="Genomic_DNA"/>
</dbReference>